<name>A0A2P5DKX3_PARAD</name>
<dbReference type="Gene3D" id="3.40.50.1100">
    <property type="match status" value="1"/>
</dbReference>
<dbReference type="Proteomes" id="UP000237105">
    <property type="component" value="Unassembled WGS sequence"/>
</dbReference>
<dbReference type="PANTHER" id="PTHR10314">
    <property type="entry name" value="CYSTATHIONINE BETA-SYNTHASE"/>
    <property type="match status" value="1"/>
</dbReference>
<proteinExistence type="predicted"/>
<evidence type="ECO:0000313" key="1">
    <source>
        <dbReference type="EMBL" id="PON73947.1"/>
    </source>
</evidence>
<accession>A0A2P5DKX3</accession>
<dbReference type="OrthoDB" id="10259545at2759"/>
<organism evidence="1 2">
    <name type="scientific">Parasponia andersonii</name>
    <name type="common">Sponia andersonii</name>
    <dbReference type="NCBI Taxonomy" id="3476"/>
    <lineage>
        <taxon>Eukaryota</taxon>
        <taxon>Viridiplantae</taxon>
        <taxon>Streptophyta</taxon>
        <taxon>Embryophyta</taxon>
        <taxon>Tracheophyta</taxon>
        <taxon>Spermatophyta</taxon>
        <taxon>Magnoliopsida</taxon>
        <taxon>eudicotyledons</taxon>
        <taxon>Gunneridae</taxon>
        <taxon>Pentapetalae</taxon>
        <taxon>rosids</taxon>
        <taxon>fabids</taxon>
        <taxon>Rosales</taxon>
        <taxon>Cannabaceae</taxon>
        <taxon>Parasponia</taxon>
    </lineage>
</organism>
<protein>
    <submittedName>
        <fullName evidence="1">Tryptophan synthase beta subunit-like PLP-dependent enzyme</fullName>
    </submittedName>
</protein>
<dbReference type="InterPro" id="IPR036052">
    <property type="entry name" value="TrpB-like_PALP_sf"/>
</dbReference>
<sequence length="95" mass="10261">MFSSMVLNALKGQYCLEENLVSSEEALETARLIVLKEGLLVGITSDAAAAVAIKIAKRPVNAGKLIVVVFPSSGERYLSTELFDSLKQEADNKVF</sequence>
<dbReference type="EMBL" id="JXTB01000031">
    <property type="protein sequence ID" value="PON73947.1"/>
    <property type="molecule type" value="Genomic_DNA"/>
</dbReference>
<evidence type="ECO:0000313" key="2">
    <source>
        <dbReference type="Proteomes" id="UP000237105"/>
    </source>
</evidence>
<dbReference type="AlphaFoldDB" id="A0A2P5DKX3"/>
<dbReference type="SUPFAM" id="SSF53686">
    <property type="entry name" value="Tryptophan synthase beta subunit-like PLP-dependent enzymes"/>
    <property type="match status" value="1"/>
</dbReference>
<reference evidence="2" key="1">
    <citation type="submission" date="2016-06" db="EMBL/GenBank/DDBJ databases">
        <title>Parallel loss of symbiosis genes in relatives of nitrogen-fixing non-legume Parasponia.</title>
        <authorList>
            <person name="Van Velzen R."/>
            <person name="Holmer R."/>
            <person name="Bu F."/>
            <person name="Rutten L."/>
            <person name="Van Zeijl A."/>
            <person name="Liu W."/>
            <person name="Santuari L."/>
            <person name="Cao Q."/>
            <person name="Sharma T."/>
            <person name="Shen D."/>
            <person name="Roswanjaya Y."/>
            <person name="Wardhani T."/>
            <person name="Kalhor M.S."/>
            <person name="Jansen J."/>
            <person name="Van den Hoogen J."/>
            <person name="Gungor B."/>
            <person name="Hartog M."/>
            <person name="Hontelez J."/>
            <person name="Verver J."/>
            <person name="Yang W.-C."/>
            <person name="Schijlen E."/>
            <person name="Repin R."/>
            <person name="Schilthuizen M."/>
            <person name="Schranz E."/>
            <person name="Heidstra R."/>
            <person name="Miyata K."/>
            <person name="Fedorova E."/>
            <person name="Kohlen W."/>
            <person name="Bisseling T."/>
            <person name="Smit S."/>
            <person name="Geurts R."/>
        </authorList>
    </citation>
    <scope>NUCLEOTIDE SEQUENCE [LARGE SCALE GENOMIC DNA]</scope>
    <source>
        <strain evidence="2">cv. WU1-14</strain>
    </source>
</reference>
<dbReference type="InterPro" id="IPR050214">
    <property type="entry name" value="Cys_Synth/Cystath_Beta-Synth"/>
</dbReference>
<keyword evidence="2" id="KW-1185">Reference proteome</keyword>
<gene>
    <name evidence="1" type="ORF">PanWU01x14_054970</name>
</gene>
<dbReference type="STRING" id="3476.A0A2P5DKX3"/>
<comment type="caution">
    <text evidence="1">The sequence shown here is derived from an EMBL/GenBank/DDBJ whole genome shotgun (WGS) entry which is preliminary data.</text>
</comment>